<sequence>MQDLLQRLRLDAITAKHLLCLVGSKRWLVSAEISTKIYINTSTYLIKNMQFDL</sequence>
<proteinExistence type="predicted"/>
<evidence type="ECO:0000313" key="2">
    <source>
        <dbReference type="Proteomes" id="UP000006428"/>
    </source>
</evidence>
<accession>A0ABN0DW08</accession>
<name>A0ABN0DW08_AERSS</name>
<evidence type="ECO:0000313" key="1">
    <source>
        <dbReference type="EMBL" id="EHI51148.1"/>
    </source>
</evidence>
<protein>
    <submittedName>
        <fullName evidence="1">Uncharacterized protein</fullName>
    </submittedName>
</protein>
<reference evidence="1 2" key="1">
    <citation type="journal article" date="2012" name="Front. Microbiol.">
        <title>Draft Genome Sequence of the Virulent Strain 01-B526 of the Fish Pathogen Aeromonas salmonicida.</title>
        <authorList>
            <person name="Charette S.J."/>
            <person name="Brochu F."/>
            <person name="Boyle B."/>
            <person name="Filion G."/>
            <person name="Tanaka K.H."/>
            <person name="Derome N."/>
        </authorList>
    </citation>
    <scope>NUCLEOTIDE SEQUENCE [LARGE SCALE GENOMIC DNA]</scope>
    <source>
        <strain evidence="1 2">01-B526</strain>
    </source>
</reference>
<comment type="caution">
    <text evidence="1">The sequence shown here is derived from an EMBL/GenBank/DDBJ whole genome shotgun (WGS) entry which is preliminary data.</text>
</comment>
<organism evidence="1 2">
    <name type="scientific">Aeromonas salmonicida subsp. salmonicida 01-B526</name>
    <dbReference type="NCBI Taxonomy" id="1076135"/>
    <lineage>
        <taxon>Bacteria</taxon>
        <taxon>Pseudomonadati</taxon>
        <taxon>Pseudomonadota</taxon>
        <taxon>Gammaproteobacteria</taxon>
        <taxon>Aeromonadales</taxon>
        <taxon>Aeromonadaceae</taxon>
        <taxon>Aeromonas</taxon>
    </lineage>
</organism>
<dbReference type="EMBL" id="AGVO01000065">
    <property type="protein sequence ID" value="EHI51148.1"/>
    <property type="molecule type" value="Genomic_DNA"/>
</dbReference>
<dbReference type="Proteomes" id="UP000006428">
    <property type="component" value="Unassembled WGS sequence"/>
</dbReference>
<keyword evidence="2" id="KW-1185">Reference proteome</keyword>
<gene>
    <name evidence="1" type="ORF">IYQ_17869</name>
</gene>